<comment type="caution">
    <text evidence="3">The sequence shown here is derived from an EMBL/GenBank/DDBJ whole genome shotgun (WGS) entry which is preliminary data.</text>
</comment>
<feature type="signal peptide" evidence="2">
    <location>
        <begin position="1"/>
        <end position="21"/>
    </location>
</feature>
<evidence type="ECO:0000313" key="4">
    <source>
        <dbReference type="Proteomes" id="UP000004949"/>
    </source>
</evidence>
<sequence>MMRILLACCASGLLLAGCSSAGGSHGPKPDQSYDDAMDTARSVYDSGQITQAEAQYRSAYDRALLRDDVDQIHEAGFNLATVLLNENQPRRALIILGKVESAMMARHRADLGDLRVVEAAALYRLGDISGAQQKVQGEVQSADTGIRERALYLTGLCASDLRQGDVLSQAVTQLGLSPEKGARTDRDELLARLDLLRGHPVEALGLAETVVDRRRDRLDYRGMRRALLLAAQSADAAGQSQQAARLRQQEDDSLRQSDQQRSVRGEVSDAPDTTGHDDRVNVSVSLRNPGSPIRINSVSAGQVGDTGGTQ</sequence>
<dbReference type="RefSeq" id="WP_008850886.1">
    <property type="nucleotide sequence ID" value="NZ_AGQV01000001.1"/>
</dbReference>
<evidence type="ECO:0000256" key="2">
    <source>
        <dbReference type="SAM" id="SignalP"/>
    </source>
</evidence>
<dbReference type="OrthoDB" id="7274054at2"/>
<keyword evidence="4" id="KW-1185">Reference proteome</keyword>
<name>G6XGX1_9PROT</name>
<protein>
    <submittedName>
        <fullName evidence="3">Uncharacterized protein</fullName>
    </submittedName>
</protein>
<dbReference type="EMBL" id="AGQV01000001">
    <property type="protein sequence ID" value="EHH69429.1"/>
    <property type="molecule type" value="Genomic_DNA"/>
</dbReference>
<dbReference type="Proteomes" id="UP000004949">
    <property type="component" value="Unassembled WGS sequence"/>
</dbReference>
<feature type="compositionally biased region" description="Polar residues" evidence="1">
    <location>
        <begin position="282"/>
        <end position="300"/>
    </location>
</feature>
<dbReference type="InterPro" id="IPR011990">
    <property type="entry name" value="TPR-like_helical_dom_sf"/>
</dbReference>
<dbReference type="AlphaFoldDB" id="G6XGX1"/>
<reference evidence="3 4" key="1">
    <citation type="submission" date="2011-10" db="EMBL/GenBank/DDBJ databases">
        <title>Genome sequence of Gluconobacter morbifer G707, isolated from Drosophila gut.</title>
        <authorList>
            <person name="Lee W.-J."/>
            <person name="Kim E.-K."/>
        </authorList>
    </citation>
    <scope>NUCLEOTIDE SEQUENCE [LARGE SCALE GENOMIC DNA]</scope>
    <source>
        <strain evidence="3 4">G707</strain>
    </source>
</reference>
<gene>
    <name evidence="3" type="ORF">GMO_07360</name>
</gene>
<dbReference type="STRING" id="1088869.GMO_07360"/>
<feature type="region of interest" description="Disordered" evidence="1">
    <location>
        <begin position="239"/>
        <end position="310"/>
    </location>
</feature>
<dbReference type="PROSITE" id="PS51257">
    <property type="entry name" value="PROKAR_LIPOPROTEIN"/>
    <property type="match status" value="1"/>
</dbReference>
<accession>G6XGX1</accession>
<keyword evidence="2" id="KW-0732">Signal</keyword>
<proteinExistence type="predicted"/>
<evidence type="ECO:0000256" key="1">
    <source>
        <dbReference type="SAM" id="MobiDB-lite"/>
    </source>
</evidence>
<evidence type="ECO:0000313" key="3">
    <source>
        <dbReference type="EMBL" id="EHH69429.1"/>
    </source>
</evidence>
<organism evidence="3 4">
    <name type="scientific">Gluconobacter morbifer G707</name>
    <dbReference type="NCBI Taxonomy" id="1088869"/>
    <lineage>
        <taxon>Bacteria</taxon>
        <taxon>Pseudomonadati</taxon>
        <taxon>Pseudomonadota</taxon>
        <taxon>Alphaproteobacteria</taxon>
        <taxon>Acetobacterales</taxon>
        <taxon>Acetobacteraceae</taxon>
        <taxon>Gluconobacter</taxon>
    </lineage>
</organism>
<dbReference type="Gene3D" id="1.25.40.10">
    <property type="entry name" value="Tetratricopeptide repeat domain"/>
    <property type="match status" value="1"/>
</dbReference>
<feature type="chain" id="PRO_5003489558" evidence="2">
    <location>
        <begin position="22"/>
        <end position="310"/>
    </location>
</feature>
<dbReference type="eggNOG" id="COG0457">
    <property type="taxonomic scope" value="Bacteria"/>
</dbReference>
<dbReference type="PATRIC" id="fig|1088869.3.peg.742"/>